<dbReference type="EMBL" id="JBHUME010000013">
    <property type="protein sequence ID" value="MFD2614653.1"/>
    <property type="molecule type" value="Genomic_DNA"/>
</dbReference>
<feature type="compositionally biased region" description="Low complexity" evidence="1">
    <location>
        <begin position="269"/>
        <end position="280"/>
    </location>
</feature>
<feature type="compositionally biased region" description="Low complexity" evidence="1">
    <location>
        <begin position="249"/>
        <end position="260"/>
    </location>
</feature>
<dbReference type="Proteomes" id="UP001597541">
    <property type="component" value="Unassembled WGS sequence"/>
</dbReference>
<protein>
    <submittedName>
        <fullName evidence="2">Uncharacterized protein</fullName>
    </submittedName>
</protein>
<organism evidence="2 3">
    <name type="scientific">Paenibacillus gansuensis</name>
    <dbReference type="NCBI Taxonomy" id="306542"/>
    <lineage>
        <taxon>Bacteria</taxon>
        <taxon>Bacillati</taxon>
        <taxon>Bacillota</taxon>
        <taxon>Bacilli</taxon>
        <taxon>Bacillales</taxon>
        <taxon>Paenibacillaceae</taxon>
        <taxon>Paenibacillus</taxon>
    </lineage>
</organism>
<name>A0ABW5PJ36_9BACL</name>
<keyword evidence="3" id="KW-1185">Reference proteome</keyword>
<sequence>MGNRNYDQNPYLAGEEGQRLVETAKEKKKHAHDAILKVYELVPPEFHKHIRLLSQKEKLIDKQFTLTEEHKGFGLQSYYGKTYVETFKPYFDVEGRIEQMIAVHKEHSAKYTLDTYPEQINDSWVITCEFEGLNKLGQPFKTKERAIIGFGGSGVDASNPIENASTSAVGRALSHGGYGNIGSGLSSFEDIYIAMSRQKALEKLQNERKPSGSVGSESVKGNSDSQGRGEQASGQTGGQGVHGRGGQQMQGRSQSSQGSGHTPSAGNRSQTQQQHSQSQSGRSNDQPNAGNGQRQDNSKQEEQDLHKNKTVLVGRLMKMSEGWPQADLKAKVSQWLNFNWNGRFNALDAGQLRLVEEHMKEEIRNSQAS</sequence>
<comment type="caution">
    <text evidence="2">The sequence shown here is derived from an EMBL/GenBank/DDBJ whole genome shotgun (WGS) entry which is preliminary data.</text>
</comment>
<proteinExistence type="predicted"/>
<gene>
    <name evidence="2" type="ORF">ACFSUF_19765</name>
</gene>
<dbReference type="RefSeq" id="WP_377605733.1">
    <property type="nucleotide sequence ID" value="NZ_JBHUME010000013.1"/>
</dbReference>
<evidence type="ECO:0000256" key="1">
    <source>
        <dbReference type="SAM" id="MobiDB-lite"/>
    </source>
</evidence>
<feature type="region of interest" description="Disordered" evidence="1">
    <location>
        <begin position="203"/>
        <end position="306"/>
    </location>
</feature>
<feature type="compositionally biased region" description="Basic and acidic residues" evidence="1">
    <location>
        <begin position="296"/>
        <end position="306"/>
    </location>
</feature>
<accession>A0ABW5PJ36</accession>
<feature type="compositionally biased region" description="Gly residues" evidence="1">
    <location>
        <begin position="235"/>
        <end position="248"/>
    </location>
</feature>
<evidence type="ECO:0000313" key="3">
    <source>
        <dbReference type="Proteomes" id="UP001597541"/>
    </source>
</evidence>
<reference evidence="3" key="1">
    <citation type="journal article" date="2019" name="Int. J. Syst. Evol. Microbiol.">
        <title>The Global Catalogue of Microorganisms (GCM) 10K type strain sequencing project: providing services to taxonomists for standard genome sequencing and annotation.</title>
        <authorList>
            <consortium name="The Broad Institute Genomics Platform"/>
            <consortium name="The Broad Institute Genome Sequencing Center for Infectious Disease"/>
            <person name="Wu L."/>
            <person name="Ma J."/>
        </authorList>
    </citation>
    <scope>NUCLEOTIDE SEQUENCE [LARGE SCALE GENOMIC DNA]</scope>
    <source>
        <strain evidence="3">KCTC 3950</strain>
    </source>
</reference>
<feature type="compositionally biased region" description="Polar residues" evidence="1">
    <location>
        <begin position="213"/>
        <end position="228"/>
    </location>
</feature>
<feature type="compositionally biased region" description="Polar residues" evidence="1">
    <location>
        <begin position="281"/>
        <end position="295"/>
    </location>
</feature>
<evidence type="ECO:0000313" key="2">
    <source>
        <dbReference type="EMBL" id="MFD2614653.1"/>
    </source>
</evidence>